<organism evidence="8 9">
    <name type="scientific">Pendulispora rubella</name>
    <dbReference type="NCBI Taxonomy" id="2741070"/>
    <lineage>
        <taxon>Bacteria</taxon>
        <taxon>Pseudomonadati</taxon>
        <taxon>Myxococcota</taxon>
        <taxon>Myxococcia</taxon>
        <taxon>Myxococcales</taxon>
        <taxon>Sorangiineae</taxon>
        <taxon>Pendulisporaceae</taxon>
        <taxon>Pendulispora</taxon>
    </lineage>
</organism>
<keyword evidence="3 6" id="KW-0812">Transmembrane</keyword>
<dbReference type="RefSeq" id="WP_394837234.1">
    <property type="nucleotide sequence ID" value="NZ_CP089929.1"/>
</dbReference>
<evidence type="ECO:0000256" key="3">
    <source>
        <dbReference type="ARBA" id="ARBA00022692"/>
    </source>
</evidence>
<comment type="similarity">
    <text evidence="2">Belongs to the GtrA family.</text>
</comment>
<evidence type="ECO:0000313" key="9">
    <source>
        <dbReference type="Proteomes" id="UP001374803"/>
    </source>
</evidence>
<name>A0ABZ2LFN1_9BACT</name>
<dbReference type="InterPro" id="IPR051401">
    <property type="entry name" value="GtrA_CellWall_Glycosyl"/>
</dbReference>
<feature type="domain" description="GtrA/DPMS transmembrane" evidence="7">
    <location>
        <begin position="22"/>
        <end position="134"/>
    </location>
</feature>
<gene>
    <name evidence="8" type="ORF">LVJ94_10040</name>
</gene>
<evidence type="ECO:0000256" key="4">
    <source>
        <dbReference type="ARBA" id="ARBA00022989"/>
    </source>
</evidence>
<proteinExistence type="inferred from homology"/>
<evidence type="ECO:0000256" key="5">
    <source>
        <dbReference type="ARBA" id="ARBA00023136"/>
    </source>
</evidence>
<keyword evidence="9" id="KW-1185">Reference proteome</keyword>
<dbReference type="InterPro" id="IPR007267">
    <property type="entry name" value="GtrA_DPMS_TM"/>
</dbReference>
<dbReference type="PANTHER" id="PTHR38459">
    <property type="entry name" value="PROPHAGE BACTOPRENOL-LINKED GLUCOSE TRANSLOCASE HOMOLOG"/>
    <property type="match status" value="1"/>
</dbReference>
<reference evidence="8" key="1">
    <citation type="submission" date="2021-12" db="EMBL/GenBank/DDBJ databases">
        <title>Discovery of the Pendulisporaceae a myxobacterial family with distinct sporulation behavior and unique specialized metabolism.</title>
        <authorList>
            <person name="Garcia R."/>
            <person name="Popoff A."/>
            <person name="Bader C.D."/>
            <person name="Loehr J."/>
            <person name="Walesch S."/>
            <person name="Walt C."/>
            <person name="Boldt J."/>
            <person name="Bunk B."/>
            <person name="Haeckl F.J.F.P.J."/>
            <person name="Gunesch A.P."/>
            <person name="Birkelbach J."/>
            <person name="Nuebel U."/>
            <person name="Pietschmann T."/>
            <person name="Bach T."/>
            <person name="Mueller R."/>
        </authorList>
    </citation>
    <scope>NUCLEOTIDE SEQUENCE</scope>
    <source>
        <strain evidence="8">MSr11367</strain>
    </source>
</reference>
<keyword evidence="5 6" id="KW-0472">Membrane</keyword>
<feature type="transmembrane region" description="Helical" evidence="6">
    <location>
        <begin position="43"/>
        <end position="63"/>
    </location>
</feature>
<accession>A0ABZ2LFN1</accession>
<evidence type="ECO:0000259" key="7">
    <source>
        <dbReference type="Pfam" id="PF04138"/>
    </source>
</evidence>
<dbReference type="EMBL" id="CP089983">
    <property type="protein sequence ID" value="WXB07572.1"/>
    <property type="molecule type" value="Genomic_DNA"/>
</dbReference>
<feature type="transmembrane region" description="Helical" evidence="6">
    <location>
        <begin position="107"/>
        <end position="126"/>
    </location>
</feature>
<feature type="transmembrane region" description="Helical" evidence="6">
    <location>
        <begin position="83"/>
        <end position="101"/>
    </location>
</feature>
<evidence type="ECO:0000256" key="6">
    <source>
        <dbReference type="SAM" id="Phobius"/>
    </source>
</evidence>
<evidence type="ECO:0000256" key="2">
    <source>
        <dbReference type="ARBA" id="ARBA00009399"/>
    </source>
</evidence>
<dbReference type="Proteomes" id="UP001374803">
    <property type="component" value="Chromosome"/>
</dbReference>
<protein>
    <submittedName>
        <fullName evidence="8">GtrA family protein</fullName>
    </submittedName>
</protein>
<comment type="subcellular location">
    <subcellularLocation>
        <location evidence="1">Membrane</location>
        <topology evidence="1">Multi-pass membrane protein</topology>
    </subcellularLocation>
</comment>
<evidence type="ECO:0000256" key="1">
    <source>
        <dbReference type="ARBA" id="ARBA00004141"/>
    </source>
</evidence>
<keyword evidence="4 6" id="KW-1133">Transmembrane helix</keyword>
<dbReference type="PANTHER" id="PTHR38459:SF1">
    <property type="entry name" value="PROPHAGE BACTOPRENOL-LINKED GLUCOSE TRANSLOCASE HOMOLOG"/>
    <property type="match status" value="1"/>
</dbReference>
<sequence>MTTESRVRLGPSTLHLLGRHQMASVVATALDFGTMTVLVELGVLSPAIATLVGAVFGAVVNFLLGRRIFRATSRSAAPQAARYAIVSAASAAFNSLGVYILHHSLGAHYLLARVGVSIVVSILWNFPLQRHFVFGAPKT</sequence>
<dbReference type="Pfam" id="PF04138">
    <property type="entry name" value="GtrA_DPMS_TM"/>
    <property type="match status" value="1"/>
</dbReference>
<evidence type="ECO:0000313" key="8">
    <source>
        <dbReference type="EMBL" id="WXB07572.1"/>
    </source>
</evidence>